<feature type="transmembrane region" description="Helical" evidence="2">
    <location>
        <begin position="68"/>
        <end position="92"/>
    </location>
</feature>
<dbReference type="EMBL" id="JAAGMN010003098">
    <property type="protein sequence ID" value="NEE10699.1"/>
    <property type="molecule type" value="Genomic_DNA"/>
</dbReference>
<organism evidence="4">
    <name type="scientific">Streptomyces sp. SID7499</name>
    <dbReference type="NCBI Taxonomy" id="2706086"/>
    <lineage>
        <taxon>Bacteria</taxon>
        <taxon>Bacillati</taxon>
        <taxon>Actinomycetota</taxon>
        <taxon>Actinomycetes</taxon>
        <taxon>Kitasatosporales</taxon>
        <taxon>Streptomycetaceae</taxon>
        <taxon>Streptomyces</taxon>
    </lineage>
</organism>
<dbReference type="InterPro" id="IPR011701">
    <property type="entry name" value="MFS"/>
</dbReference>
<keyword evidence="2" id="KW-0472">Membrane</keyword>
<dbReference type="AlphaFoldDB" id="A0A6G3WYS6"/>
<feature type="chain" id="PRO_5039235221" evidence="3">
    <location>
        <begin position="27"/>
        <end position="179"/>
    </location>
</feature>
<evidence type="ECO:0000256" key="1">
    <source>
        <dbReference type="SAM" id="MobiDB-lite"/>
    </source>
</evidence>
<evidence type="ECO:0000313" key="4">
    <source>
        <dbReference type="EMBL" id="NEE10699.1"/>
    </source>
</evidence>
<feature type="signal peptide" evidence="3">
    <location>
        <begin position="1"/>
        <end position="26"/>
    </location>
</feature>
<name>A0A6G3WYS6_9ACTN</name>
<dbReference type="PANTHER" id="PTHR23527:SF1">
    <property type="entry name" value="BLL3282 PROTEIN"/>
    <property type="match status" value="1"/>
</dbReference>
<gene>
    <name evidence="4" type="ORF">G3M58_30105</name>
</gene>
<dbReference type="Pfam" id="PF07690">
    <property type="entry name" value="MFS_1"/>
    <property type="match status" value="1"/>
</dbReference>
<dbReference type="GO" id="GO:0022857">
    <property type="term" value="F:transmembrane transporter activity"/>
    <property type="evidence" value="ECO:0007669"/>
    <property type="project" value="InterPro"/>
</dbReference>
<dbReference type="SUPFAM" id="SSF103473">
    <property type="entry name" value="MFS general substrate transporter"/>
    <property type="match status" value="1"/>
</dbReference>
<dbReference type="InterPro" id="IPR036259">
    <property type="entry name" value="MFS_trans_sf"/>
</dbReference>
<keyword evidence="2" id="KW-1133">Transmembrane helix</keyword>
<dbReference type="InterPro" id="IPR052952">
    <property type="entry name" value="MFS-Transporter"/>
</dbReference>
<feature type="transmembrane region" description="Helical" evidence="2">
    <location>
        <begin position="42"/>
        <end position="61"/>
    </location>
</feature>
<reference evidence="4" key="1">
    <citation type="submission" date="2020-01" db="EMBL/GenBank/DDBJ databases">
        <title>Insect and environment-associated Actinomycetes.</title>
        <authorList>
            <person name="Currrie C."/>
            <person name="Chevrette M."/>
            <person name="Carlson C."/>
            <person name="Stubbendieck R."/>
            <person name="Wendt-Pienkowski E."/>
        </authorList>
    </citation>
    <scope>NUCLEOTIDE SEQUENCE</scope>
    <source>
        <strain evidence="4">SID7499</strain>
    </source>
</reference>
<protein>
    <submittedName>
        <fullName evidence="4">MFS transporter</fullName>
    </submittedName>
</protein>
<dbReference type="PANTHER" id="PTHR23527">
    <property type="entry name" value="BLL3282 PROTEIN"/>
    <property type="match status" value="1"/>
</dbReference>
<evidence type="ECO:0000256" key="3">
    <source>
        <dbReference type="SAM" id="SignalP"/>
    </source>
</evidence>
<keyword evidence="3" id="KW-0732">Signal</keyword>
<accession>A0A6G3WYS6</accession>
<sequence length="179" mass="17915">FAPQFTATPALAATGLLALTATAALARWGCGELADRIAPRPITGILALTACAGLALTAYAVGSDRTAVLPVGLLLLGAAYGGLQSLTLVQAFDYAGAENRHAASVAWNIGYDAGTGLGSLMLGVAAQVATFSAGFTVLSALMALAGLAVLLTGHSESADPPVSRRPRAPGTERPSLGKR</sequence>
<dbReference type="Gene3D" id="1.20.1250.20">
    <property type="entry name" value="MFS general substrate transporter like domains"/>
    <property type="match status" value="1"/>
</dbReference>
<keyword evidence="2" id="KW-0812">Transmembrane</keyword>
<proteinExistence type="predicted"/>
<feature type="transmembrane region" description="Helical" evidence="2">
    <location>
        <begin position="128"/>
        <end position="151"/>
    </location>
</feature>
<feature type="non-terminal residue" evidence="4">
    <location>
        <position position="1"/>
    </location>
</feature>
<evidence type="ECO:0000256" key="2">
    <source>
        <dbReference type="SAM" id="Phobius"/>
    </source>
</evidence>
<feature type="region of interest" description="Disordered" evidence="1">
    <location>
        <begin position="156"/>
        <end position="179"/>
    </location>
</feature>
<comment type="caution">
    <text evidence="4">The sequence shown here is derived from an EMBL/GenBank/DDBJ whole genome shotgun (WGS) entry which is preliminary data.</text>
</comment>